<evidence type="ECO:0000313" key="2">
    <source>
        <dbReference type="Proteomes" id="UP000192903"/>
    </source>
</evidence>
<proteinExistence type="predicted"/>
<accession>A0A1X7G9S6</accession>
<gene>
    <name evidence="1" type="ORF">SAMN02982989_3395</name>
</gene>
<dbReference type="STRING" id="464029.SAMN02982989_3395"/>
<dbReference type="Proteomes" id="UP000192903">
    <property type="component" value="Unassembled WGS sequence"/>
</dbReference>
<protein>
    <submittedName>
        <fullName evidence="1">Uncharacterized protein</fullName>
    </submittedName>
</protein>
<keyword evidence="2" id="KW-1185">Reference proteome</keyword>
<evidence type="ECO:0000313" key="1">
    <source>
        <dbReference type="EMBL" id="SMF65701.1"/>
    </source>
</evidence>
<reference evidence="2" key="1">
    <citation type="submission" date="2017-04" db="EMBL/GenBank/DDBJ databases">
        <authorList>
            <person name="Varghese N."/>
            <person name="Submissions S."/>
        </authorList>
    </citation>
    <scope>NUCLEOTIDE SEQUENCE [LARGE SCALE GENOMIC DNA]</scope>
    <source>
        <strain evidence="2">B4P</strain>
    </source>
</reference>
<dbReference type="EMBL" id="FXAF01000011">
    <property type="protein sequence ID" value="SMF65701.1"/>
    <property type="molecule type" value="Genomic_DNA"/>
</dbReference>
<sequence>MTFSEAYHLHGPDTIAISEALGIAEHEADRLINERMDRKYRDRVENARIRGELREIRARCPA</sequence>
<organism evidence="1 2">
    <name type="scientific">Xaviernesmea oryzae</name>
    <dbReference type="NCBI Taxonomy" id="464029"/>
    <lineage>
        <taxon>Bacteria</taxon>
        <taxon>Pseudomonadati</taxon>
        <taxon>Pseudomonadota</taxon>
        <taxon>Alphaproteobacteria</taxon>
        <taxon>Hyphomicrobiales</taxon>
        <taxon>Rhizobiaceae</taxon>
        <taxon>Rhizobium/Agrobacterium group</taxon>
        <taxon>Xaviernesmea</taxon>
    </lineage>
</organism>
<dbReference type="AlphaFoldDB" id="A0A1X7G9S6"/>
<dbReference type="OrthoDB" id="8403137at2"/>
<dbReference type="RefSeq" id="WP_085424102.1">
    <property type="nucleotide sequence ID" value="NZ_FXAF01000011.1"/>
</dbReference>
<name>A0A1X7G9S6_9HYPH</name>